<feature type="region of interest" description="Disordered" evidence="9">
    <location>
        <begin position="159"/>
        <end position="181"/>
    </location>
</feature>
<dbReference type="SUPFAM" id="SSF50447">
    <property type="entry name" value="Translation proteins"/>
    <property type="match status" value="1"/>
</dbReference>
<comment type="similarity">
    <text evidence="7 8">Belongs to the GAR1 family.</text>
</comment>
<feature type="region of interest" description="Disordered" evidence="9">
    <location>
        <begin position="1"/>
        <end position="66"/>
    </location>
</feature>
<evidence type="ECO:0000256" key="5">
    <source>
        <dbReference type="ARBA" id="ARBA00023242"/>
    </source>
</evidence>
<organism evidence="10 11">
    <name type="scientific">Rattus norvegicus</name>
    <name type="common">Rat</name>
    <dbReference type="NCBI Taxonomy" id="10116"/>
    <lineage>
        <taxon>Eukaryota</taxon>
        <taxon>Metazoa</taxon>
        <taxon>Chordata</taxon>
        <taxon>Craniata</taxon>
        <taxon>Vertebrata</taxon>
        <taxon>Euteleostomi</taxon>
        <taxon>Mammalia</taxon>
        <taxon>Eutheria</taxon>
        <taxon>Euarchontoglires</taxon>
        <taxon>Glires</taxon>
        <taxon>Rodentia</taxon>
        <taxon>Myomorpha</taxon>
        <taxon>Muroidea</taxon>
        <taxon>Muridae</taxon>
        <taxon>Murinae</taxon>
        <taxon>Rattus</taxon>
    </lineage>
</organism>
<keyword evidence="4 8" id="KW-0694">RNA-binding</keyword>
<comment type="function">
    <text evidence="8">Required for ribosome biogenesis. Part of a complex which catalyzes pseudouridylation of rRNA. This involves the isomerization of uridine such that the ribose is subsequently attached to C5, instead of the normal N1. Pseudouridine ("psi") residues may serve to stabilize the conformation of rRNAs.</text>
</comment>
<keyword evidence="6 8" id="KW-0687">Ribonucleoprotein</keyword>
<dbReference type="PANTHER" id="PTHR23237">
    <property type="entry name" value="NUCLEOLAR PROTEIN FAMILY A MEMBER 1 SNORNP PROTEIN GAR1"/>
    <property type="match status" value="1"/>
</dbReference>
<evidence type="ECO:0000256" key="7">
    <source>
        <dbReference type="ARBA" id="ARBA00038293"/>
    </source>
</evidence>
<name>A0ABK0L646_RAT</name>
<keyword evidence="5 8" id="KW-0539">Nucleus</keyword>
<keyword evidence="11" id="KW-1185">Reference proteome</keyword>
<dbReference type="Ensembl" id="ENSRNOT00000139266.1">
    <property type="protein sequence ID" value="ENSRNOP00000099341.1"/>
    <property type="gene ID" value="ENSRNOG00000061146.4"/>
</dbReference>
<reference evidence="10" key="3">
    <citation type="submission" date="2025-09" db="UniProtKB">
        <authorList>
            <consortium name="Ensembl"/>
        </authorList>
    </citation>
    <scope>IDENTIFICATION</scope>
    <source>
        <strain evidence="10">Brown Norway</strain>
    </source>
</reference>
<dbReference type="PANTHER" id="PTHR23237:SF6">
    <property type="entry name" value="H_ACA RIBONUCLEOPROTEIN COMPLEX SUBUNIT 1"/>
    <property type="match status" value="1"/>
</dbReference>
<reference evidence="10" key="2">
    <citation type="submission" date="2025-08" db="UniProtKB">
        <authorList>
            <consortium name="Ensembl"/>
        </authorList>
    </citation>
    <scope>IDENTIFICATION</scope>
    <source>
        <strain evidence="10">Brown Norway</strain>
    </source>
</reference>
<accession>A0ABK0L646</accession>
<dbReference type="Proteomes" id="UP000002494">
    <property type="component" value="Chromosome 2"/>
</dbReference>
<evidence type="ECO:0000256" key="3">
    <source>
        <dbReference type="ARBA" id="ARBA00022552"/>
    </source>
</evidence>
<protein>
    <recommendedName>
        <fullName evidence="8">H/ACA ribonucleoprotein complex subunit</fullName>
    </recommendedName>
</protein>
<evidence type="ECO:0000313" key="10">
    <source>
        <dbReference type="Ensembl" id="ENSRNOP00000099341.1"/>
    </source>
</evidence>
<dbReference type="GeneTree" id="ENSGT00730000111223"/>
<proteinExistence type="evidence at protein level"/>
<comment type="subcellular location">
    <subcellularLocation>
        <location evidence="1 8">Nucleus</location>
        <location evidence="1 8">Nucleolus</location>
    </subcellularLocation>
</comment>
<feature type="compositionally biased region" description="Gly residues" evidence="9">
    <location>
        <begin position="1"/>
        <end position="59"/>
    </location>
</feature>
<comment type="subunit">
    <text evidence="8">Component of the small nucleolar ribonucleoprotein particles containing H/ACA-type snoRNAs (H/ACA snoRNPs).</text>
</comment>
<dbReference type="InterPro" id="IPR009000">
    <property type="entry name" value="Transl_B-barrel_sf"/>
</dbReference>
<dbReference type="InterPro" id="IPR038664">
    <property type="entry name" value="Gar1/Naf1_Cbf5-bd_sf"/>
</dbReference>
<reference evidence="10" key="1">
    <citation type="submission" date="2024-01" db="EMBL/GenBank/DDBJ databases">
        <title>GRCr8: a new rat reference genome assembly contstructed from accurate long reads and long range scaffolding.</title>
        <authorList>
            <person name="Doris P.A."/>
            <person name="Kalbfleisch T."/>
            <person name="Li K."/>
            <person name="Howe K."/>
            <person name="Wood J."/>
        </authorList>
    </citation>
    <scope>NUCLEOTIDE SEQUENCE [LARGE SCALE GENOMIC DNA]</scope>
    <source>
        <strain evidence="10">Brown Norway</strain>
    </source>
</reference>
<evidence type="ECO:0000256" key="4">
    <source>
        <dbReference type="ARBA" id="ARBA00022884"/>
    </source>
</evidence>
<evidence type="ECO:0000256" key="9">
    <source>
        <dbReference type="SAM" id="MobiDB-lite"/>
    </source>
</evidence>
<dbReference type="RGD" id="1563995">
    <property type="gene designation" value="Gar1"/>
</dbReference>
<evidence type="ECO:0007829" key="12">
    <source>
        <dbReference type="PeptideAtlas" id="A0ABK0L646"/>
    </source>
</evidence>
<evidence type="ECO:0000256" key="8">
    <source>
        <dbReference type="RuleBase" id="RU364004"/>
    </source>
</evidence>
<dbReference type="Pfam" id="PF04410">
    <property type="entry name" value="Gar1"/>
    <property type="match status" value="1"/>
</dbReference>
<dbReference type="Gene3D" id="2.40.10.230">
    <property type="entry name" value="Probable tRNA pseudouridine synthase domain"/>
    <property type="match status" value="1"/>
</dbReference>
<sequence length="281" mass="30742">MSFRGGGRGGFNRGGGGGGFNRGGGSNNHFRGGGGGGGGGGNFRGGGRGGFGRGGGRGGFNKFQDQGPPERVVLLGEFMHPCEDDIVCKCTTEENKVPYFNAPVYLENKEQIGKVDEIFGQLRDFYFSVKLSENMKASSFKKLQKFYIDPYKLLPLQRFLPRPPGEKGPPRGGGGEVEEEEEEAVAEVVEEVVVLEVEEEEVGASEEEEEEAADSEVSATRDVFKRLNCRVMLLLVYFPPPTSIENTDVPGFIYGSLPHNSLLLFPNFSPNYLLFFVCFFY</sequence>
<keyword evidence="12" id="KW-1267">Proteomics identification</keyword>
<dbReference type="InterPro" id="IPR007504">
    <property type="entry name" value="H/ACA_rnp_Gar1/Naf1"/>
</dbReference>
<keyword evidence="2 8" id="KW-0690">Ribosome biogenesis</keyword>
<evidence type="ECO:0000313" key="11">
    <source>
        <dbReference type="Proteomes" id="UP000002494"/>
    </source>
</evidence>
<evidence type="ECO:0000256" key="6">
    <source>
        <dbReference type="ARBA" id="ARBA00023274"/>
    </source>
</evidence>
<gene>
    <name evidence="10" type="primary">Gar1</name>
</gene>
<evidence type="ECO:0000256" key="2">
    <source>
        <dbReference type="ARBA" id="ARBA00022517"/>
    </source>
</evidence>
<keyword evidence="3 8" id="KW-0698">rRNA processing</keyword>
<evidence type="ECO:0000256" key="1">
    <source>
        <dbReference type="ARBA" id="ARBA00004604"/>
    </source>
</evidence>